<evidence type="ECO:0000256" key="1">
    <source>
        <dbReference type="ARBA" id="ARBA00005744"/>
    </source>
</evidence>
<dbReference type="EMBL" id="JH712324">
    <property type="protein sequence ID" value="EFO18530.2"/>
    <property type="molecule type" value="Genomic_DNA"/>
</dbReference>
<evidence type="ECO:0000259" key="2">
    <source>
        <dbReference type="Pfam" id="PF15903"/>
    </source>
</evidence>
<dbReference type="RefSeq" id="XP_020301764.1">
    <property type="nucleotide sequence ID" value="XM_020448058.1"/>
</dbReference>
<name>A0A1S0TS17_LOALO</name>
<proteinExistence type="inferred from homology"/>
<dbReference type="SUPFAM" id="SSF48371">
    <property type="entry name" value="ARM repeat"/>
    <property type="match status" value="1"/>
</dbReference>
<dbReference type="CTD" id="9947406"/>
<dbReference type="KEGG" id="loa:LOAG_09965"/>
<organism evidence="3">
    <name type="scientific">Loa loa</name>
    <name type="common">Eye worm</name>
    <name type="synonym">Filaria loa</name>
    <dbReference type="NCBI Taxonomy" id="7209"/>
    <lineage>
        <taxon>Eukaryota</taxon>
        <taxon>Metazoa</taxon>
        <taxon>Ecdysozoa</taxon>
        <taxon>Nematoda</taxon>
        <taxon>Chromadorea</taxon>
        <taxon>Rhabditida</taxon>
        <taxon>Spirurina</taxon>
        <taxon>Spiruromorpha</taxon>
        <taxon>Filarioidea</taxon>
        <taxon>Onchocercidae</taxon>
        <taxon>Loa</taxon>
    </lineage>
</organism>
<sequence>FLANTSSTGSTALNYFRQHLMKRYQSEAVQQRLKLLFDVLLRGFSSFVNHHANEVAWLKARLESLHPDNLDEQRILQQELKIAEENEQLYSKHADRIVKLRDQYLGQVTVYNNLKGGSVGDLRLLAGSTRSISSFGNSNRMTKRLNQAAAAVELELYSMVGRLQIEIKAIIGFARITPGDIFEVSIRHGTQKWKTRGKTQPDRTQRWDHSSVIFTCYPDCPIEVKATEVRFFKSKTLSERSFDPGEMFCSQSQLVTVNLNQIGTLKLELVVHWMPLMNARNSNGMSSAHSSLSNENCFLDNTSTGDAVEKKPRVLLREKKRNNQLMRQKEIWRSSTNILDSVYDDISKSIPSIDTMEVLPTKRGELKKDAPELFYLKNGWKRSISVSQLVANSNQNLCGRSSSTSSVPTEDELLCLIGLMKPFIAKLIRKHPEIATNKSCLNRWERFLKIKDEVSVDRKNELTNRNDIDYRDERDENSAFCCVEQTSENDSGIDSLRQHISPYSAKNCSTIDRTCCIGVTGSGPSQRRFRQMKEKERRKSVGVIIDLASENRYFGNPDELWLRSSSNSSSSGCSVSRLWDRTSTNGISRELHFCLRHHLKRCLSTLTTLANVYGPLEYRENEMLGRLEEETSTLNGLIKLASRKHLSVFRKNVLYELTNDSEVQEVWLSAVFQLNATLIVPMESLRLQIRSHFGSMVEIRYPDLVNNVIDTVMSLLTDKNTWEPEYISVFQFVNLFRGKHVTSFVENLAHEALIMSHLSSRQINLVKGVMNRLSQVPVVPPLESLRYISLVLVCPDRNLQSIIETYLLSASGQLRDDLITCYICLLEHENEQSRKGACRALGTLGSSKAVQALTFLYGNDPAQAVREEAYRAVNKMARDLGDLTSIETTKI</sequence>
<reference evidence="3" key="1">
    <citation type="submission" date="2012-04" db="EMBL/GenBank/DDBJ databases">
        <title>The Genome Sequence of Loa loa.</title>
        <authorList>
            <consortium name="The Broad Institute Genome Sequencing Platform"/>
            <consortium name="Broad Institute Genome Sequencing Center for Infectious Disease"/>
            <person name="Nutman T.B."/>
            <person name="Fink D.L."/>
            <person name="Russ C."/>
            <person name="Young S."/>
            <person name="Zeng Q."/>
            <person name="Gargeya S."/>
            <person name="Alvarado L."/>
            <person name="Berlin A."/>
            <person name="Chapman S.B."/>
            <person name="Chen Z."/>
            <person name="Freedman E."/>
            <person name="Gellesch M."/>
            <person name="Goldberg J."/>
            <person name="Griggs A."/>
            <person name="Gujja S."/>
            <person name="Heilman E.R."/>
            <person name="Heiman D."/>
            <person name="Howarth C."/>
            <person name="Mehta T."/>
            <person name="Neiman D."/>
            <person name="Pearson M."/>
            <person name="Roberts A."/>
            <person name="Saif S."/>
            <person name="Shea T."/>
            <person name="Shenoy N."/>
            <person name="Sisk P."/>
            <person name="Stolte C."/>
            <person name="Sykes S."/>
            <person name="White J."/>
            <person name="Yandava C."/>
            <person name="Haas B."/>
            <person name="Henn M.R."/>
            <person name="Nusbaum C."/>
            <person name="Birren B."/>
        </authorList>
    </citation>
    <scope>NUCLEOTIDE SEQUENCE [LARGE SCALE GENOMIC DNA]</scope>
</reference>
<gene>
    <name evidence="3" type="ORF">LOAG_09965</name>
</gene>
<dbReference type="InterPro" id="IPR016024">
    <property type="entry name" value="ARM-type_fold"/>
</dbReference>
<dbReference type="OrthoDB" id="9999654at2759"/>
<dbReference type="InterPro" id="IPR011989">
    <property type="entry name" value="ARM-like"/>
</dbReference>
<dbReference type="Pfam" id="PF15903">
    <property type="entry name" value="PL48"/>
    <property type="match status" value="1"/>
</dbReference>
<comment type="similarity">
    <text evidence="1">Belongs to the RIPOR family.</text>
</comment>
<dbReference type="PANTHER" id="PTHR15829:SF13">
    <property type="entry name" value="FAM65 N-TERMINAL DOMAIN-CONTAINING PROTEIN"/>
    <property type="match status" value="1"/>
</dbReference>
<protein>
    <recommendedName>
        <fullName evidence="2">FAM65 N-terminal domain-containing protein</fullName>
    </recommendedName>
</protein>
<dbReference type="OMA" id="QSRKGAC"/>
<dbReference type="InterPro" id="IPR026136">
    <property type="entry name" value="RIPOR3"/>
</dbReference>
<dbReference type="Gene3D" id="1.25.10.10">
    <property type="entry name" value="Leucine-rich Repeat Variant"/>
    <property type="match status" value="1"/>
</dbReference>
<evidence type="ECO:0000313" key="3">
    <source>
        <dbReference type="EMBL" id="EFO18530.2"/>
    </source>
</evidence>
<dbReference type="PANTHER" id="PTHR15829">
    <property type="entry name" value="PROTEIN KINASE PKN/PRK1, EFFECTOR"/>
    <property type="match status" value="1"/>
</dbReference>
<feature type="domain" description="FAM65 N-terminal" evidence="2">
    <location>
        <begin position="26"/>
        <end position="291"/>
    </location>
</feature>
<accession>A0A1S0TS17</accession>
<dbReference type="Pfam" id="PF13646">
    <property type="entry name" value="HEAT_2"/>
    <property type="match status" value="1"/>
</dbReference>
<feature type="non-terminal residue" evidence="3">
    <location>
        <position position="1"/>
    </location>
</feature>
<dbReference type="AlphaFoldDB" id="A0A1S0TS17"/>
<dbReference type="InterPro" id="IPR031780">
    <property type="entry name" value="FAM65_N"/>
</dbReference>
<dbReference type="GeneID" id="9947406"/>